<evidence type="ECO:0000313" key="17">
    <source>
        <dbReference type="Proteomes" id="UP000728032"/>
    </source>
</evidence>
<keyword evidence="3" id="KW-0813">Transport</keyword>
<evidence type="ECO:0000256" key="13">
    <source>
        <dbReference type="SAM" id="SignalP"/>
    </source>
</evidence>
<dbReference type="GO" id="GO:0005230">
    <property type="term" value="F:extracellular ligand-gated monoatomic ion channel activity"/>
    <property type="evidence" value="ECO:0007669"/>
    <property type="project" value="InterPro"/>
</dbReference>
<evidence type="ECO:0000313" key="16">
    <source>
        <dbReference type="EMBL" id="CAD7652112.1"/>
    </source>
</evidence>
<keyword evidence="4" id="KW-1003">Cell membrane</keyword>
<evidence type="ECO:0000256" key="7">
    <source>
        <dbReference type="ARBA" id="ARBA00022989"/>
    </source>
</evidence>
<feature type="domain" description="Neurotransmitter-gated ion-channel transmembrane" evidence="15">
    <location>
        <begin position="253"/>
        <end position="334"/>
    </location>
</feature>
<name>A0A7R9M2F5_9ACAR</name>
<dbReference type="GO" id="GO:0005254">
    <property type="term" value="F:chloride channel activity"/>
    <property type="evidence" value="ECO:0007669"/>
    <property type="project" value="UniProtKB-ARBA"/>
</dbReference>
<evidence type="ECO:0000256" key="9">
    <source>
        <dbReference type="ARBA" id="ARBA00023136"/>
    </source>
</evidence>
<evidence type="ECO:0000256" key="3">
    <source>
        <dbReference type="ARBA" id="ARBA00022448"/>
    </source>
</evidence>
<dbReference type="InterPro" id="IPR006202">
    <property type="entry name" value="Neur_chan_lig-bd"/>
</dbReference>
<dbReference type="InterPro" id="IPR036719">
    <property type="entry name" value="Neuro-gated_channel_TM_sf"/>
</dbReference>
<feature type="non-terminal residue" evidence="16">
    <location>
        <position position="1"/>
    </location>
</feature>
<dbReference type="GO" id="GO:0005886">
    <property type="term" value="C:plasma membrane"/>
    <property type="evidence" value="ECO:0007669"/>
    <property type="project" value="UniProtKB-SubCell"/>
</dbReference>
<evidence type="ECO:0000256" key="12">
    <source>
        <dbReference type="SAM" id="Phobius"/>
    </source>
</evidence>
<proteinExistence type="predicted"/>
<sequence length="576" mass="66220">MLSTLIGFIALTVWSERVQTSLDRIRADVSGELARSQNINISDLLDQILLGYDNHIRPDFGGPPTQVFIDFHVRSMGPISEIDMTYVMDCYFRQTWTDTRLSYKTRSLMEMNANQTLSPPALALSIYMLDKIWKPPTYFLNSRQSHMHVITLPNKFVRIYSDGKVLYSSSQLSNELGQFSDGYSVGYSMEEVVYSWNPARKVVINPDMKMSQFDLIAVPVGNKTNDERKDGPYSILLASFHFQRHMGSFVIEVYAPCIMLVVLSWVSFWINREATADRITLGLTTVLTMTFMSLELRNDLPKVPYLTALDYFVYISFAFISATILEFGFVHFFTKIGIYSVVLFNANLFTQKSTHISGSGEYYFSPTSFMQLNNSPEMDDYFSSDEEYEDYDGYEDGAHSVTNVRTTGLGAETSKGRRDVRDETKDNDCIHRVRDFSHKESPVVFHRQQSEIYSTERDRGVIVLKRDDNTDAMSSGSSSQMSAPQEPYEYDYDLQEPTTSTFRCSDHLERQWSATTARERDERQMSRLSSIRASIRNTFSRKKSRRRQSVSLQLNSVSKIDRISRVIFPLAFLIMN</sequence>
<dbReference type="Gene3D" id="2.70.170.10">
    <property type="entry name" value="Neurotransmitter-gated ion-channel ligand-binding domain"/>
    <property type="match status" value="2"/>
</dbReference>
<keyword evidence="9 12" id="KW-0472">Membrane</keyword>
<feature type="transmembrane region" description="Helical" evidence="12">
    <location>
        <begin position="253"/>
        <end position="270"/>
    </location>
</feature>
<dbReference type="GO" id="GO:0099095">
    <property type="term" value="F:ligand-gated monoatomic anion channel activity"/>
    <property type="evidence" value="ECO:0007669"/>
    <property type="project" value="UniProtKB-ARBA"/>
</dbReference>
<keyword evidence="17" id="KW-1185">Reference proteome</keyword>
<dbReference type="OrthoDB" id="203862at2759"/>
<evidence type="ECO:0000256" key="2">
    <source>
        <dbReference type="ARBA" id="ARBA00004236"/>
    </source>
</evidence>
<evidence type="ECO:0000256" key="10">
    <source>
        <dbReference type="ARBA" id="ARBA00023303"/>
    </source>
</evidence>
<evidence type="ECO:0000256" key="11">
    <source>
        <dbReference type="SAM" id="MobiDB-lite"/>
    </source>
</evidence>
<dbReference type="SUPFAM" id="SSF63712">
    <property type="entry name" value="Nicotinic receptor ligand binding domain-like"/>
    <property type="match status" value="1"/>
</dbReference>
<keyword evidence="8" id="KW-0406">Ion transport</keyword>
<feature type="domain" description="Neurotransmitter-gated ion-channel ligand-binding" evidence="14">
    <location>
        <begin position="43"/>
        <end position="169"/>
    </location>
</feature>
<dbReference type="Gene3D" id="1.20.58.390">
    <property type="entry name" value="Neurotransmitter-gated ion-channel transmembrane domain"/>
    <property type="match status" value="1"/>
</dbReference>
<evidence type="ECO:0000256" key="8">
    <source>
        <dbReference type="ARBA" id="ARBA00023065"/>
    </source>
</evidence>
<keyword evidence="7 12" id="KW-1133">Transmembrane helix</keyword>
<dbReference type="InterPro" id="IPR006201">
    <property type="entry name" value="Neur_channel"/>
</dbReference>
<reference evidence="16" key="1">
    <citation type="submission" date="2020-11" db="EMBL/GenBank/DDBJ databases">
        <authorList>
            <person name="Tran Van P."/>
        </authorList>
    </citation>
    <scope>NUCLEOTIDE SEQUENCE</scope>
</reference>
<evidence type="ECO:0000256" key="4">
    <source>
        <dbReference type="ARBA" id="ARBA00022475"/>
    </source>
</evidence>
<feature type="transmembrane region" description="Helical" evidence="12">
    <location>
        <begin position="311"/>
        <end position="333"/>
    </location>
</feature>
<keyword evidence="6 13" id="KW-0732">Signal</keyword>
<dbReference type="InterPro" id="IPR038050">
    <property type="entry name" value="Neuro_actylchol_rec"/>
</dbReference>
<feature type="signal peptide" evidence="13">
    <location>
        <begin position="1"/>
        <end position="15"/>
    </location>
</feature>
<gene>
    <name evidence="16" type="ORF">ONB1V03_LOCUS8778</name>
</gene>
<keyword evidence="10" id="KW-0407">Ion channel</keyword>
<protein>
    <submittedName>
        <fullName evidence="16">Uncharacterized protein</fullName>
    </submittedName>
</protein>
<evidence type="ECO:0000259" key="15">
    <source>
        <dbReference type="Pfam" id="PF02932"/>
    </source>
</evidence>
<evidence type="ECO:0000259" key="14">
    <source>
        <dbReference type="Pfam" id="PF02931"/>
    </source>
</evidence>
<dbReference type="InterPro" id="IPR006029">
    <property type="entry name" value="Neurotrans-gated_channel_TM"/>
</dbReference>
<organism evidence="16">
    <name type="scientific">Oppiella nova</name>
    <dbReference type="NCBI Taxonomy" id="334625"/>
    <lineage>
        <taxon>Eukaryota</taxon>
        <taxon>Metazoa</taxon>
        <taxon>Ecdysozoa</taxon>
        <taxon>Arthropoda</taxon>
        <taxon>Chelicerata</taxon>
        <taxon>Arachnida</taxon>
        <taxon>Acari</taxon>
        <taxon>Acariformes</taxon>
        <taxon>Sarcoptiformes</taxon>
        <taxon>Oribatida</taxon>
        <taxon>Brachypylina</taxon>
        <taxon>Oppioidea</taxon>
        <taxon>Oppiidae</taxon>
        <taxon>Oppiella</taxon>
    </lineage>
</organism>
<dbReference type="Proteomes" id="UP000728032">
    <property type="component" value="Unassembled WGS sequence"/>
</dbReference>
<accession>A0A7R9M2F5</accession>
<dbReference type="PANTHER" id="PTHR18945">
    <property type="entry name" value="NEUROTRANSMITTER GATED ION CHANNEL"/>
    <property type="match status" value="1"/>
</dbReference>
<dbReference type="GO" id="GO:0004888">
    <property type="term" value="F:transmembrane signaling receptor activity"/>
    <property type="evidence" value="ECO:0007669"/>
    <property type="project" value="InterPro"/>
</dbReference>
<feature type="region of interest" description="Disordered" evidence="11">
    <location>
        <begin position="467"/>
        <end position="486"/>
    </location>
</feature>
<dbReference type="EMBL" id="OC919984">
    <property type="protein sequence ID" value="CAD7652112.1"/>
    <property type="molecule type" value="Genomic_DNA"/>
</dbReference>
<feature type="compositionally biased region" description="Low complexity" evidence="11">
    <location>
        <begin position="473"/>
        <end position="482"/>
    </location>
</feature>
<feature type="chain" id="PRO_5036211416" evidence="13">
    <location>
        <begin position="16"/>
        <end position="576"/>
    </location>
</feature>
<dbReference type="EMBL" id="CAJPVJ010005159">
    <property type="protein sequence ID" value="CAG2169299.1"/>
    <property type="molecule type" value="Genomic_DNA"/>
</dbReference>
<evidence type="ECO:0000256" key="6">
    <source>
        <dbReference type="ARBA" id="ARBA00022729"/>
    </source>
</evidence>
<evidence type="ECO:0000256" key="5">
    <source>
        <dbReference type="ARBA" id="ARBA00022692"/>
    </source>
</evidence>
<comment type="subcellular location">
    <subcellularLocation>
        <location evidence="2">Cell membrane</location>
    </subcellularLocation>
    <subcellularLocation>
        <location evidence="1">Membrane</location>
        <topology evidence="1">Multi-pass membrane protein</topology>
    </subcellularLocation>
</comment>
<dbReference type="Pfam" id="PF02931">
    <property type="entry name" value="Neur_chan_LBD"/>
    <property type="match status" value="1"/>
</dbReference>
<dbReference type="Pfam" id="PF02932">
    <property type="entry name" value="Neur_chan_memb"/>
    <property type="match status" value="1"/>
</dbReference>
<feature type="transmembrane region" description="Helical" evidence="12">
    <location>
        <begin position="279"/>
        <end position="296"/>
    </location>
</feature>
<evidence type="ECO:0000256" key="1">
    <source>
        <dbReference type="ARBA" id="ARBA00004141"/>
    </source>
</evidence>
<dbReference type="AlphaFoldDB" id="A0A7R9M2F5"/>
<dbReference type="CDD" id="cd19049">
    <property type="entry name" value="LGIC_TM_anion"/>
    <property type="match status" value="1"/>
</dbReference>
<dbReference type="SUPFAM" id="SSF90112">
    <property type="entry name" value="Neurotransmitter-gated ion-channel transmembrane pore"/>
    <property type="match status" value="1"/>
</dbReference>
<dbReference type="PRINTS" id="PR00253">
    <property type="entry name" value="GABAARECEPTR"/>
</dbReference>
<dbReference type="InterPro" id="IPR006028">
    <property type="entry name" value="GABAA/Glycine_rcpt"/>
</dbReference>
<dbReference type="InterPro" id="IPR036734">
    <property type="entry name" value="Neur_chan_lig-bd_sf"/>
</dbReference>
<keyword evidence="5 12" id="KW-0812">Transmembrane</keyword>